<organism evidence="1">
    <name type="scientific">freshwater metagenome</name>
    <dbReference type="NCBI Taxonomy" id="449393"/>
    <lineage>
        <taxon>unclassified sequences</taxon>
        <taxon>metagenomes</taxon>
        <taxon>ecological metagenomes</taxon>
    </lineage>
</organism>
<protein>
    <submittedName>
        <fullName evidence="1">Unannotated protein</fullName>
    </submittedName>
</protein>
<dbReference type="EMBL" id="CAFBNO010000003">
    <property type="protein sequence ID" value="CAB4947032.1"/>
    <property type="molecule type" value="Genomic_DNA"/>
</dbReference>
<dbReference type="AlphaFoldDB" id="A0A6J7JY75"/>
<evidence type="ECO:0000313" key="1">
    <source>
        <dbReference type="EMBL" id="CAB4947032.1"/>
    </source>
</evidence>
<sequence>MTKWEYATVPLLLHKEAMILNSWGIDGWELVSVNTNAQGGMLAIFKRELA</sequence>
<accession>A0A6J7JY75</accession>
<reference evidence="1" key="1">
    <citation type="submission" date="2020-05" db="EMBL/GenBank/DDBJ databases">
        <authorList>
            <person name="Chiriac C."/>
            <person name="Salcher M."/>
            <person name="Ghai R."/>
            <person name="Kavagutti S V."/>
        </authorList>
    </citation>
    <scope>NUCLEOTIDE SEQUENCE</scope>
</reference>
<proteinExistence type="predicted"/>
<gene>
    <name evidence="1" type="ORF">UFOPK3837_00188</name>
</gene>
<name>A0A6J7JY75_9ZZZZ</name>